<proteinExistence type="inferred from homology"/>
<comment type="similarity">
    <text evidence="2">Belongs to the NADH dehydrogenase family.</text>
</comment>
<comment type="cofactor">
    <cofactor evidence="1">
        <name>FAD</name>
        <dbReference type="ChEBI" id="CHEBI:57692"/>
    </cofactor>
</comment>
<keyword evidence="5" id="KW-0521">NADP</keyword>
<gene>
    <name evidence="10" type="ORF">IQ266_25545</name>
</gene>
<dbReference type="InterPro" id="IPR023753">
    <property type="entry name" value="FAD/NAD-binding_dom"/>
</dbReference>
<dbReference type="RefSeq" id="WP_264327916.1">
    <property type="nucleotide sequence ID" value="NZ_JADEXQ010000151.1"/>
</dbReference>
<reference evidence="10" key="1">
    <citation type="submission" date="2020-10" db="EMBL/GenBank/DDBJ databases">
        <authorList>
            <person name="Castelo-Branco R."/>
            <person name="Eusebio N."/>
            <person name="Adriana R."/>
            <person name="Vieira A."/>
            <person name="Brugerolle De Fraissinette N."/>
            <person name="Rezende De Castro R."/>
            <person name="Schneider M.P."/>
            <person name="Vasconcelos V."/>
            <person name="Leao P.N."/>
        </authorList>
    </citation>
    <scope>NUCLEOTIDE SEQUENCE</scope>
    <source>
        <strain evidence="10">LEGE 11480</strain>
    </source>
</reference>
<evidence type="ECO:0000256" key="5">
    <source>
        <dbReference type="ARBA" id="ARBA00022857"/>
    </source>
</evidence>
<dbReference type="SUPFAM" id="SSF51905">
    <property type="entry name" value="FAD/NAD(P)-binding domain"/>
    <property type="match status" value="2"/>
</dbReference>
<keyword evidence="11" id="KW-1185">Reference proteome</keyword>
<keyword evidence="3" id="KW-0285">Flavoprotein</keyword>
<comment type="catalytic activity">
    <reaction evidence="7">
        <text>demethylphylloquinone + NADPH + H(+) = demethylphylloquinol + NADP(+)</text>
        <dbReference type="Rhea" id="RHEA:47744"/>
        <dbReference type="ChEBI" id="CHEBI:15378"/>
        <dbReference type="ChEBI" id="CHEBI:31087"/>
        <dbReference type="ChEBI" id="CHEBI:57783"/>
        <dbReference type="ChEBI" id="CHEBI:58349"/>
        <dbReference type="ChEBI" id="CHEBI:87844"/>
        <dbReference type="EC" id="1.6.5.12"/>
    </reaction>
</comment>
<evidence type="ECO:0000256" key="6">
    <source>
        <dbReference type="ARBA" id="ARBA00023002"/>
    </source>
</evidence>
<evidence type="ECO:0000256" key="8">
    <source>
        <dbReference type="ARBA" id="ARBA00066844"/>
    </source>
</evidence>
<dbReference type="Pfam" id="PF07992">
    <property type="entry name" value="Pyr_redox_2"/>
    <property type="match status" value="1"/>
</dbReference>
<evidence type="ECO:0000256" key="1">
    <source>
        <dbReference type="ARBA" id="ARBA00001974"/>
    </source>
</evidence>
<evidence type="ECO:0000256" key="7">
    <source>
        <dbReference type="ARBA" id="ARBA00052971"/>
    </source>
</evidence>
<dbReference type="Gene3D" id="3.50.50.100">
    <property type="match status" value="1"/>
</dbReference>
<keyword evidence="6" id="KW-0560">Oxidoreductase</keyword>
<keyword evidence="4" id="KW-0274">FAD</keyword>
<dbReference type="PRINTS" id="PR00368">
    <property type="entry name" value="FADPNR"/>
</dbReference>
<protein>
    <recommendedName>
        <fullName evidence="8">demethylphylloquinone reductase</fullName>
        <ecNumber evidence="8">1.6.5.12</ecNumber>
    </recommendedName>
</protein>
<dbReference type="PANTHER" id="PTHR42913">
    <property type="entry name" value="APOPTOSIS-INDUCING FACTOR 1"/>
    <property type="match status" value="1"/>
</dbReference>
<dbReference type="EC" id="1.6.5.12" evidence="8"/>
<dbReference type="PRINTS" id="PR00411">
    <property type="entry name" value="PNDRDTASEI"/>
</dbReference>
<evidence type="ECO:0000256" key="3">
    <source>
        <dbReference type="ARBA" id="ARBA00022630"/>
    </source>
</evidence>
<evidence type="ECO:0000259" key="9">
    <source>
        <dbReference type="Pfam" id="PF07992"/>
    </source>
</evidence>
<dbReference type="InterPro" id="IPR051169">
    <property type="entry name" value="NADH-Q_oxidoreductase"/>
</dbReference>
<dbReference type="Proteomes" id="UP000625316">
    <property type="component" value="Unassembled WGS sequence"/>
</dbReference>
<evidence type="ECO:0000313" key="11">
    <source>
        <dbReference type="Proteomes" id="UP000625316"/>
    </source>
</evidence>
<comment type="caution">
    <text evidence="10">The sequence shown here is derived from an EMBL/GenBank/DDBJ whole genome shotgun (WGS) entry which is preliminary data.</text>
</comment>
<feature type="domain" description="FAD/NAD(P)-binding" evidence="9">
    <location>
        <begin position="8"/>
        <end position="311"/>
    </location>
</feature>
<dbReference type="AlphaFoldDB" id="A0A928Z4Y5"/>
<dbReference type="EMBL" id="JADEXQ010000151">
    <property type="protein sequence ID" value="MBE9033106.1"/>
    <property type="molecule type" value="Genomic_DNA"/>
</dbReference>
<dbReference type="FunFam" id="3.50.50.100:FF:000010">
    <property type="entry name" value="Alternative NAD(P)H-ubiquinone oxidoreductase C1, chloroplastic/mitochondrial"/>
    <property type="match status" value="1"/>
</dbReference>
<organism evidence="10 11">
    <name type="scientific">Romeriopsis navalis LEGE 11480</name>
    <dbReference type="NCBI Taxonomy" id="2777977"/>
    <lineage>
        <taxon>Bacteria</taxon>
        <taxon>Bacillati</taxon>
        <taxon>Cyanobacteriota</taxon>
        <taxon>Cyanophyceae</taxon>
        <taxon>Leptolyngbyales</taxon>
        <taxon>Leptolyngbyaceae</taxon>
        <taxon>Romeriopsis</taxon>
        <taxon>Romeriopsis navalis</taxon>
    </lineage>
</organism>
<dbReference type="GO" id="GO:0003955">
    <property type="term" value="F:NAD(P)H dehydrogenase (quinone) activity"/>
    <property type="evidence" value="ECO:0007669"/>
    <property type="project" value="TreeGrafter"/>
</dbReference>
<name>A0A928Z4Y5_9CYAN</name>
<sequence length="398" mass="44204">MPTTQPAKICILGGGFGGLYTALRLSQMTWTHKPEITLVDQRDRFVFAPLLYELLTGELESWEIAPEYTTLLANTGIIFKQQQVAGIDLPTKTVQFDDATTQTYDRLVLAMGGETPMDIVDGAAEYAIPFRDVADAMRVSERLRQLEASDAEKIRVAIVGGGYSGVELACKLAERLGERGRVRIVERSDQILGNSPEFNRETAEKALSQRSVWRDLETTVTNITADTITLKYQESENPIPVDLVLWTIGNRIVPVIQDLPIAHNDRGQIVVTSAMQVEANPEIFALGDLAECRDETGQLVPATAQGAFQQADYAGWNVWASLTERPLLPFRYQALGEMMTLGMEDATLSGLGLHLNGLPAHVARRMIYLFRMPTLEHQVKVGINWMTKPLVKFLQQVS</sequence>
<accession>A0A928Z4Y5</accession>
<dbReference type="InterPro" id="IPR036188">
    <property type="entry name" value="FAD/NAD-bd_sf"/>
</dbReference>
<evidence type="ECO:0000313" key="10">
    <source>
        <dbReference type="EMBL" id="MBE9033106.1"/>
    </source>
</evidence>
<evidence type="ECO:0000256" key="2">
    <source>
        <dbReference type="ARBA" id="ARBA00005272"/>
    </source>
</evidence>
<evidence type="ECO:0000256" key="4">
    <source>
        <dbReference type="ARBA" id="ARBA00022827"/>
    </source>
</evidence>
<dbReference type="GO" id="GO:0019646">
    <property type="term" value="P:aerobic electron transport chain"/>
    <property type="evidence" value="ECO:0007669"/>
    <property type="project" value="TreeGrafter"/>
</dbReference>
<dbReference type="PANTHER" id="PTHR42913:SF4">
    <property type="entry name" value="ALTERNATIVE NAD(P)H-UBIQUINONE OXIDOREDUCTASE C1, CHLOROPLASTIC_MITOCHONDRIAL"/>
    <property type="match status" value="1"/>
</dbReference>